<proteinExistence type="inferred from homology"/>
<dbReference type="AlphaFoldDB" id="A0AAW5BM15"/>
<evidence type="ECO:0000256" key="3">
    <source>
        <dbReference type="ARBA" id="ARBA00022475"/>
    </source>
</evidence>
<dbReference type="RefSeq" id="WP_117556794.1">
    <property type="nucleotide sequence ID" value="NZ_BAABZL010000001.1"/>
</dbReference>
<evidence type="ECO:0000313" key="12">
    <source>
        <dbReference type="Proteomes" id="UP001299608"/>
    </source>
</evidence>
<evidence type="ECO:0000256" key="7">
    <source>
        <dbReference type="RuleBase" id="RU363032"/>
    </source>
</evidence>
<dbReference type="PROSITE" id="PS50928">
    <property type="entry name" value="ABC_TM1"/>
    <property type="match status" value="1"/>
</dbReference>
<feature type="transmembrane region" description="Helical" evidence="7">
    <location>
        <begin position="212"/>
        <end position="237"/>
    </location>
</feature>
<feature type="transmembrane region" description="Helical" evidence="7">
    <location>
        <begin position="141"/>
        <end position="164"/>
    </location>
</feature>
<evidence type="ECO:0000313" key="11">
    <source>
        <dbReference type="Proteomes" id="UP000669239"/>
    </source>
</evidence>
<keyword evidence="6 7" id="KW-0472">Membrane</keyword>
<organism evidence="9 12">
    <name type="scientific">Enterocloster aldenensis</name>
    <dbReference type="NCBI Taxonomy" id="358742"/>
    <lineage>
        <taxon>Bacteria</taxon>
        <taxon>Bacillati</taxon>
        <taxon>Bacillota</taxon>
        <taxon>Clostridia</taxon>
        <taxon>Lachnospirales</taxon>
        <taxon>Lachnospiraceae</taxon>
        <taxon>Enterocloster</taxon>
    </lineage>
</organism>
<dbReference type="Proteomes" id="UP000669239">
    <property type="component" value="Unassembled WGS sequence"/>
</dbReference>
<accession>A0AAW5BM15</accession>
<evidence type="ECO:0000313" key="10">
    <source>
        <dbReference type="EMBL" id="NSJ48432.1"/>
    </source>
</evidence>
<evidence type="ECO:0000256" key="1">
    <source>
        <dbReference type="ARBA" id="ARBA00004651"/>
    </source>
</evidence>
<dbReference type="PANTHER" id="PTHR43386">
    <property type="entry name" value="OLIGOPEPTIDE TRANSPORT SYSTEM PERMEASE PROTEIN APPC"/>
    <property type="match status" value="1"/>
</dbReference>
<dbReference type="InterPro" id="IPR000515">
    <property type="entry name" value="MetI-like"/>
</dbReference>
<dbReference type="InterPro" id="IPR025966">
    <property type="entry name" value="OppC_N"/>
</dbReference>
<feature type="transmembrane region" description="Helical" evidence="7">
    <location>
        <begin position="95"/>
        <end position="121"/>
    </location>
</feature>
<dbReference type="Pfam" id="PF12911">
    <property type="entry name" value="OppC_N"/>
    <property type="match status" value="1"/>
</dbReference>
<feature type="transmembrane region" description="Helical" evidence="7">
    <location>
        <begin position="28"/>
        <end position="50"/>
    </location>
</feature>
<keyword evidence="4 7" id="KW-0812">Transmembrane</keyword>
<dbReference type="EMBL" id="JAKNGE010000001">
    <property type="protein sequence ID" value="MCG4743914.1"/>
    <property type="molecule type" value="Genomic_DNA"/>
</dbReference>
<dbReference type="GeneID" id="97204150"/>
<keyword evidence="3" id="KW-1003">Cell membrane</keyword>
<protein>
    <submittedName>
        <fullName evidence="9">ABC transporter permease</fullName>
    </submittedName>
</protein>
<evidence type="ECO:0000313" key="9">
    <source>
        <dbReference type="EMBL" id="MCG4743914.1"/>
    </source>
</evidence>
<keyword evidence="5 7" id="KW-1133">Transmembrane helix</keyword>
<comment type="subcellular location">
    <subcellularLocation>
        <location evidence="1 7">Cell membrane</location>
        <topology evidence="1 7">Multi-pass membrane protein</topology>
    </subcellularLocation>
</comment>
<evidence type="ECO:0000256" key="5">
    <source>
        <dbReference type="ARBA" id="ARBA00022989"/>
    </source>
</evidence>
<name>A0AAW5BM15_9FIRM</name>
<comment type="caution">
    <text evidence="9">The sequence shown here is derived from an EMBL/GenBank/DDBJ whole genome shotgun (WGS) entry which is preliminary data.</text>
</comment>
<dbReference type="GO" id="GO:0055085">
    <property type="term" value="P:transmembrane transport"/>
    <property type="evidence" value="ECO:0007669"/>
    <property type="project" value="InterPro"/>
</dbReference>
<feature type="transmembrane region" description="Helical" evidence="7">
    <location>
        <begin position="257"/>
        <end position="280"/>
    </location>
</feature>
<dbReference type="Proteomes" id="UP001299608">
    <property type="component" value="Unassembled WGS sequence"/>
</dbReference>
<evidence type="ECO:0000256" key="6">
    <source>
        <dbReference type="ARBA" id="ARBA00023136"/>
    </source>
</evidence>
<dbReference type="SUPFAM" id="SSF161098">
    <property type="entry name" value="MetI-like"/>
    <property type="match status" value="1"/>
</dbReference>
<sequence length="293" mass="31547">MSERDKNAAVKRNSPAREIWRRFKKNKAAMLGLGIFSVMVLLAVFADVICDYDTQVIAQDVANRLKAPSPDHWFGTDAYGRDIFARVVHGARISIIIGLAATVGSVCISGILGSIAGYYGGRIDNAIMRVLDTFLAIPGELLAMAIVASLGPSMTNLLIAVTIARIPPFTRVIRSSILTVIDQDYIESAIASGARDSYIIVKHILPNAMGPIIIQATMGVGRMILTAAGMSFIGMGVQPPLPEWGSMLAEGRDFMRYSPYITLFPGLAIILTSLALNLLGDGLRDALDPKLKN</sequence>
<evidence type="ECO:0000256" key="2">
    <source>
        <dbReference type="ARBA" id="ARBA00022448"/>
    </source>
</evidence>
<gene>
    <name evidence="10" type="ORF">G5B36_06930</name>
    <name evidence="9" type="ORF">L0N08_00640</name>
</gene>
<feature type="domain" description="ABC transmembrane type-1" evidence="8">
    <location>
        <begin position="91"/>
        <end position="280"/>
    </location>
</feature>
<reference evidence="10 11" key="1">
    <citation type="journal article" date="2020" name="Cell Host Microbe">
        <title>Functional and Genomic Variation between Human-Derived Isolates of Lachnospiraceae Reveals Inter- and Intra-Species Diversity.</title>
        <authorList>
            <person name="Sorbara M.T."/>
            <person name="Littmann E.R."/>
            <person name="Fontana E."/>
            <person name="Moody T.U."/>
            <person name="Kohout C.E."/>
            <person name="Gjonbalaj M."/>
            <person name="Eaton V."/>
            <person name="Seok R."/>
            <person name="Leiner I.M."/>
            <person name="Pamer E.G."/>
        </authorList>
    </citation>
    <scope>NUCLEOTIDE SEQUENCE [LARGE SCALE GENOMIC DNA]</scope>
    <source>
        <strain evidence="10 11">MSK.1.17</strain>
    </source>
</reference>
<comment type="similarity">
    <text evidence="7">Belongs to the binding-protein-dependent transport system permease family.</text>
</comment>
<dbReference type="InterPro" id="IPR035906">
    <property type="entry name" value="MetI-like_sf"/>
</dbReference>
<dbReference type="GO" id="GO:0005886">
    <property type="term" value="C:plasma membrane"/>
    <property type="evidence" value="ECO:0007669"/>
    <property type="project" value="UniProtKB-SubCell"/>
</dbReference>
<dbReference type="InterPro" id="IPR050366">
    <property type="entry name" value="BP-dependent_transpt_permease"/>
</dbReference>
<dbReference type="CDD" id="cd06261">
    <property type="entry name" value="TM_PBP2"/>
    <property type="match status" value="1"/>
</dbReference>
<keyword evidence="11" id="KW-1185">Reference proteome</keyword>
<dbReference type="PANTHER" id="PTHR43386:SF1">
    <property type="entry name" value="D,D-DIPEPTIDE TRANSPORT SYSTEM PERMEASE PROTEIN DDPC-RELATED"/>
    <property type="match status" value="1"/>
</dbReference>
<reference evidence="10" key="2">
    <citation type="submission" date="2020-02" db="EMBL/GenBank/DDBJ databases">
        <authorList>
            <person name="Littmann E."/>
            <person name="Sorbara M."/>
        </authorList>
    </citation>
    <scope>NUCLEOTIDE SEQUENCE</scope>
    <source>
        <strain evidence="10">MSK.1.17</strain>
    </source>
</reference>
<dbReference type="Gene3D" id="1.10.3720.10">
    <property type="entry name" value="MetI-like"/>
    <property type="match status" value="1"/>
</dbReference>
<dbReference type="EMBL" id="JAAITT010000007">
    <property type="protein sequence ID" value="NSJ48432.1"/>
    <property type="molecule type" value="Genomic_DNA"/>
</dbReference>
<reference evidence="9" key="3">
    <citation type="submission" date="2022-01" db="EMBL/GenBank/DDBJ databases">
        <title>Collection of gut derived symbiotic bacterial strains cultured from healthy donors.</title>
        <authorList>
            <person name="Lin H."/>
            <person name="Kohout C."/>
            <person name="Waligurski E."/>
            <person name="Pamer E.G."/>
        </authorList>
    </citation>
    <scope>NUCLEOTIDE SEQUENCE</scope>
    <source>
        <strain evidence="9">DFI.6.55</strain>
    </source>
</reference>
<evidence type="ECO:0000259" key="8">
    <source>
        <dbReference type="PROSITE" id="PS50928"/>
    </source>
</evidence>
<evidence type="ECO:0000256" key="4">
    <source>
        <dbReference type="ARBA" id="ARBA00022692"/>
    </source>
</evidence>
<dbReference type="Pfam" id="PF00528">
    <property type="entry name" value="BPD_transp_1"/>
    <property type="match status" value="1"/>
</dbReference>
<keyword evidence="2 7" id="KW-0813">Transport</keyword>